<dbReference type="RefSeq" id="XP_029221019.1">
    <property type="nucleotide sequence ID" value="XM_029362054.1"/>
</dbReference>
<dbReference type="EMBL" id="NWUJ01000002">
    <property type="protein sequence ID" value="PFH37010.1"/>
    <property type="molecule type" value="Genomic_DNA"/>
</dbReference>
<comment type="caution">
    <text evidence="2">The sequence shown here is derived from an EMBL/GenBank/DDBJ whole genome shotgun (WGS) entry which is preliminary data.</text>
</comment>
<dbReference type="SUPFAM" id="SSF103473">
    <property type="entry name" value="MFS general substrate transporter"/>
    <property type="match status" value="1"/>
</dbReference>
<keyword evidence="1" id="KW-0812">Transmembrane</keyword>
<dbReference type="Proteomes" id="UP000224006">
    <property type="component" value="Chromosome II"/>
</dbReference>
<evidence type="ECO:0000256" key="1">
    <source>
        <dbReference type="SAM" id="Phobius"/>
    </source>
</evidence>
<accession>A0A2A9MN08</accession>
<name>A0A2A9MN08_BESBE</name>
<dbReference type="KEGG" id="bbes:BESB_034680"/>
<protein>
    <recommendedName>
        <fullName evidence="4">Transmembrane protein</fullName>
    </recommendedName>
</protein>
<dbReference type="VEuPathDB" id="ToxoDB:BESB_034680"/>
<dbReference type="GeneID" id="40308449"/>
<gene>
    <name evidence="2" type="ORF">BESB_034680</name>
</gene>
<dbReference type="AlphaFoldDB" id="A0A2A9MN08"/>
<proteinExistence type="predicted"/>
<sequence length="366" mass="39700">MANTWIERHMATIPQLDFLPLKSYNKQMLTDDALKSSVAVVRDTRAAVRMPHDTLEYSNALFVWPLFFPTAVFHMTALADTLLSFYQMNAFQFSAGLSSLVSVGCFSVAALLLSSSQFTFQRIPQGHTVHYVLGFLIQISVMVAFCFVDDKGTVVGLMLLSGSAVGMLSPAGVKAGTKMVPATRQLHQYDRQLCSSHIVKSLSPVILGCLYSWSRPAVFAFSGAIVTMAFMATTATFLLRPRAWGFDGQPLLDMTDSDSPVGLIKTVNGPGTMDAVPRNDISFHVESSRKETTRDPSEAASIARVHQAIKELTEIGEKPAVLPGSVPDADDAEGDVNSVFRGPLSKVIDGYSSPLKAPSRQQPSKS</sequence>
<keyword evidence="3" id="KW-1185">Reference proteome</keyword>
<feature type="transmembrane region" description="Helical" evidence="1">
    <location>
        <begin position="128"/>
        <end position="148"/>
    </location>
</feature>
<feature type="transmembrane region" description="Helical" evidence="1">
    <location>
        <begin position="219"/>
        <end position="239"/>
    </location>
</feature>
<feature type="transmembrane region" description="Helical" evidence="1">
    <location>
        <begin position="59"/>
        <end position="79"/>
    </location>
</feature>
<evidence type="ECO:0000313" key="3">
    <source>
        <dbReference type="Proteomes" id="UP000224006"/>
    </source>
</evidence>
<organism evidence="2 3">
    <name type="scientific">Besnoitia besnoiti</name>
    <name type="common">Apicomplexan protozoan</name>
    <dbReference type="NCBI Taxonomy" id="94643"/>
    <lineage>
        <taxon>Eukaryota</taxon>
        <taxon>Sar</taxon>
        <taxon>Alveolata</taxon>
        <taxon>Apicomplexa</taxon>
        <taxon>Conoidasida</taxon>
        <taxon>Coccidia</taxon>
        <taxon>Eucoccidiorida</taxon>
        <taxon>Eimeriorina</taxon>
        <taxon>Sarcocystidae</taxon>
        <taxon>Besnoitia</taxon>
    </lineage>
</organism>
<evidence type="ECO:0000313" key="2">
    <source>
        <dbReference type="EMBL" id="PFH37010.1"/>
    </source>
</evidence>
<dbReference type="InterPro" id="IPR036259">
    <property type="entry name" value="MFS_trans_sf"/>
</dbReference>
<keyword evidence="1" id="KW-1133">Transmembrane helix</keyword>
<evidence type="ECO:0008006" key="4">
    <source>
        <dbReference type="Google" id="ProtNLM"/>
    </source>
</evidence>
<keyword evidence="1" id="KW-0472">Membrane</keyword>
<feature type="transmembrane region" description="Helical" evidence="1">
    <location>
        <begin position="91"/>
        <end position="116"/>
    </location>
</feature>
<reference evidence="2 3" key="1">
    <citation type="submission" date="2017-09" db="EMBL/GenBank/DDBJ databases">
        <title>Genome sequencing of Besnoitia besnoiti strain Bb-Ger1.</title>
        <authorList>
            <person name="Schares G."/>
            <person name="Venepally P."/>
            <person name="Lorenzi H.A."/>
        </authorList>
    </citation>
    <scope>NUCLEOTIDE SEQUENCE [LARGE SCALE GENOMIC DNA]</scope>
    <source>
        <strain evidence="2 3">Bb-Ger1</strain>
    </source>
</reference>